<dbReference type="SUPFAM" id="SSF51161">
    <property type="entry name" value="Trimeric LpxA-like enzymes"/>
    <property type="match status" value="1"/>
</dbReference>
<keyword evidence="2" id="KW-0441">Lipid A biosynthesis</keyword>
<evidence type="ECO:0000256" key="4">
    <source>
        <dbReference type="ARBA" id="ARBA00023098"/>
    </source>
</evidence>
<dbReference type="NCBIfam" id="TIGR01852">
    <property type="entry name" value="lipid_A_lpxA"/>
    <property type="match status" value="1"/>
</dbReference>
<evidence type="ECO:0000256" key="2">
    <source>
        <dbReference type="ARBA" id="ARBA00022556"/>
    </source>
</evidence>
<dbReference type="Proteomes" id="UP001320209">
    <property type="component" value="Chromosome"/>
</dbReference>
<sequence length="273" mass="29033">MFIHPTAIVSCDLVAGENVYIGPYCTVGRNVVFGDNVVLLSHVIVHDRVSIGSGSIVYPFATIGLAPQDMKYCGEESFVEIGRKVQVREHVTIHSGTKRGIMKTTIGDGCLLMVASHVAHDCVVGEGVIMANNATLGGHVSVGDKAIIGGLAAIHQFVRIGAYAIVAGTAGVADDVIPFGSVIGSRAKIAGLNIIGLKRNGFSRDEIHALRKAFRALFVDSIVGSARDKVVMLSEELRSFKTVSLLCDFVGQDSSRSFCAVRNKMMTEDIGEI</sequence>
<dbReference type="Pfam" id="PF13720">
    <property type="entry name" value="Acetyltransf_11"/>
    <property type="match status" value="1"/>
</dbReference>
<organism evidence="7 8">
    <name type="scientific">Candidatus Hydrogenosomobacter endosymbioticus</name>
    <dbReference type="NCBI Taxonomy" id="2558174"/>
    <lineage>
        <taxon>Bacteria</taxon>
        <taxon>Pseudomonadati</taxon>
        <taxon>Pseudomonadota</taxon>
        <taxon>Alphaproteobacteria</taxon>
        <taxon>Holosporales</taxon>
        <taxon>Holosporaceae</taxon>
        <taxon>Candidatus Hydrogenosomobacter</taxon>
    </lineage>
</organism>
<dbReference type="InterPro" id="IPR037157">
    <property type="entry name" value="Acetyltransf_C_sf"/>
</dbReference>
<keyword evidence="8" id="KW-1185">Reference proteome</keyword>
<evidence type="ECO:0000256" key="1">
    <source>
        <dbReference type="ARBA" id="ARBA00022516"/>
    </source>
</evidence>
<dbReference type="PIRSF" id="PIRSF000456">
    <property type="entry name" value="UDP-GlcNAc_acltr"/>
    <property type="match status" value="1"/>
</dbReference>
<dbReference type="CDD" id="cd03351">
    <property type="entry name" value="LbH_UDP-GlcNAc_AT"/>
    <property type="match status" value="1"/>
</dbReference>
<keyword evidence="1" id="KW-0444">Lipid biosynthesis</keyword>
<dbReference type="PANTHER" id="PTHR43480:SF1">
    <property type="entry name" value="ACYL-[ACYL-CARRIER-PROTEIN]--UDP-N-ACETYLGLUCOSAMINE O-ACYLTRANSFERASE, MITOCHONDRIAL-RELATED"/>
    <property type="match status" value="1"/>
</dbReference>
<dbReference type="Gene3D" id="2.160.10.10">
    <property type="entry name" value="Hexapeptide repeat proteins"/>
    <property type="match status" value="1"/>
</dbReference>
<evidence type="ECO:0000313" key="7">
    <source>
        <dbReference type="EMBL" id="BDB96496.1"/>
    </source>
</evidence>
<keyword evidence="4" id="KW-0443">Lipid metabolism</keyword>
<evidence type="ECO:0000256" key="3">
    <source>
        <dbReference type="ARBA" id="ARBA00022679"/>
    </source>
</evidence>
<gene>
    <name evidence="7" type="primary">lpxA</name>
    <name evidence="7" type="ORF">HYD_6290</name>
</gene>
<proteinExistence type="predicted"/>
<feature type="domain" description="UDP N-acetylglucosamine O-acyltransferase C-terminal" evidence="6">
    <location>
        <begin position="175"/>
        <end position="259"/>
    </location>
</feature>
<dbReference type="PANTHER" id="PTHR43480">
    <property type="entry name" value="ACYL-[ACYL-CARRIER-PROTEIN]--UDP-N-ACETYLGLUCOSAMINE O-ACYLTRANSFERASE"/>
    <property type="match status" value="1"/>
</dbReference>
<evidence type="ECO:0000256" key="5">
    <source>
        <dbReference type="ARBA" id="ARBA00023315"/>
    </source>
</evidence>
<keyword evidence="3" id="KW-0808">Transferase</keyword>
<dbReference type="NCBIfam" id="NF003657">
    <property type="entry name" value="PRK05289.1"/>
    <property type="match status" value="1"/>
</dbReference>
<dbReference type="Pfam" id="PF00132">
    <property type="entry name" value="Hexapep"/>
    <property type="match status" value="1"/>
</dbReference>
<dbReference type="EMBL" id="AP025225">
    <property type="protein sequence ID" value="BDB96496.1"/>
    <property type="molecule type" value="Genomic_DNA"/>
</dbReference>
<dbReference type="Gene3D" id="1.20.1180.10">
    <property type="entry name" value="Udp N-acetylglucosamine O-acyltransferase, C-terminal domain"/>
    <property type="match status" value="1"/>
</dbReference>
<dbReference type="RefSeq" id="WP_236864897.1">
    <property type="nucleotide sequence ID" value="NZ_AP025225.1"/>
</dbReference>
<dbReference type="InterPro" id="IPR001451">
    <property type="entry name" value="Hexapep"/>
</dbReference>
<protein>
    <submittedName>
        <fullName evidence="7">Acyl-[acyl-carrier-protein]--UDP-N-acetylglucosamine O-acyltransferase</fullName>
    </submittedName>
</protein>
<evidence type="ECO:0000313" key="8">
    <source>
        <dbReference type="Proteomes" id="UP001320209"/>
    </source>
</evidence>
<dbReference type="InterPro" id="IPR011004">
    <property type="entry name" value="Trimer_LpxA-like_sf"/>
</dbReference>
<name>A0ABM7V9L4_9PROT</name>
<accession>A0ABM7V9L4</accession>
<dbReference type="InterPro" id="IPR010137">
    <property type="entry name" value="Lipid_A_LpxA"/>
</dbReference>
<reference evidence="7" key="1">
    <citation type="submission" date="2021-10" db="EMBL/GenBank/DDBJ databases">
        <title>Genome Sequence of The Candidatus Hydrogeosomobacter endosymbioticus, an Intracellular Bacterial Symbiont of the Anaerobic Ciliate GW7.</title>
        <authorList>
            <person name="Shiohama Y."/>
            <person name="Shinzato N."/>
        </authorList>
    </citation>
    <scope>NUCLEOTIDE SEQUENCE [LARGE SCALE GENOMIC DNA]</scope>
    <source>
        <strain evidence="7">200920</strain>
    </source>
</reference>
<evidence type="ECO:0000259" key="6">
    <source>
        <dbReference type="Pfam" id="PF13720"/>
    </source>
</evidence>
<dbReference type="InterPro" id="IPR029098">
    <property type="entry name" value="Acetyltransf_C"/>
</dbReference>
<keyword evidence="5" id="KW-0012">Acyltransferase</keyword>